<dbReference type="InterPro" id="IPR015315">
    <property type="entry name" value="DUF1963"/>
</dbReference>
<evidence type="ECO:0000313" key="2">
    <source>
        <dbReference type="EMBL" id="RTR29473.1"/>
    </source>
</evidence>
<dbReference type="Proteomes" id="UP000277766">
    <property type="component" value="Unassembled WGS sequence"/>
</dbReference>
<reference evidence="2 3" key="1">
    <citation type="submission" date="2018-12" db="EMBL/GenBank/DDBJ databases">
        <title>Deinococcus radiophilus ATCC 27603 genome sequencing and assembly.</title>
        <authorList>
            <person name="Maclea K.S."/>
            <person name="Maynard C.R."/>
        </authorList>
    </citation>
    <scope>NUCLEOTIDE SEQUENCE [LARGE SCALE GENOMIC DNA]</scope>
    <source>
        <strain evidence="2 3">ATCC 27603</strain>
    </source>
</reference>
<evidence type="ECO:0000256" key="1">
    <source>
        <dbReference type="SAM" id="SignalP"/>
    </source>
</evidence>
<organism evidence="2 3">
    <name type="scientific">Deinococcus radiophilus</name>
    <dbReference type="NCBI Taxonomy" id="32062"/>
    <lineage>
        <taxon>Bacteria</taxon>
        <taxon>Thermotogati</taxon>
        <taxon>Deinococcota</taxon>
        <taxon>Deinococci</taxon>
        <taxon>Deinococcales</taxon>
        <taxon>Deinococcaceae</taxon>
        <taxon>Deinococcus</taxon>
    </lineage>
</organism>
<keyword evidence="3" id="KW-1185">Reference proteome</keyword>
<accession>A0A431W208</accession>
<dbReference type="PANTHER" id="PTHR36436:SF6">
    <property type="entry name" value="SLL5081 PROTEIN"/>
    <property type="match status" value="1"/>
</dbReference>
<feature type="signal peptide" evidence="1">
    <location>
        <begin position="1"/>
        <end position="20"/>
    </location>
</feature>
<dbReference type="OrthoDB" id="57088at2"/>
<name>A0A431W208_9DEIO</name>
<dbReference type="SUPFAM" id="SSF103032">
    <property type="entry name" value="Hypothetical protein YwqG"/>
    <property type="match status" value="1"/>
</dbReference>
<comment type="caution">
    <text evidence="2">The sequence shown here is derived from an EMBL/GenBank/DDBJ whole genome shotgun (WGS) entry which is preliminary data.</text>
</comment>
<feature type="chain" id="PRO_5018973331" evidence="1">
    <location>
        <begin position="21"/>
        <end position="552"/>
    </location>
</feature>
<dbReference type="RefSeq" id="WP_126351384.1">
    <property type="nucleotide sequence ID" value="NZ_CP086380.1"/>
</dbReference>
<keyword evidence="1" id="KW-0732">Signal</keyword>
<sequence length="552" mass="61586">MRPLLLLALPLCAALTVAGATWGAAPSAPARDIPTREVTMTTLPQPHPAPDEVQLWADPASGERLTLTRRGEQITVTQNGQTRAVSPDDYAEQVRQQTEMAEAMFQQQDFYSPMTVAMYRQQVFYKAGESLDAARAVWQEQGLPLALWDELEEVRQGPLAALLGMGTLPLVSQEQIAASVYMSELANQAGAGSLTQAEDGGSFEVVQDGRRSVIKVAPDSLLFHPPQELRGRFNALMRASVVTAPPEPLTDGLMHDTARQWQEQGLVQLTPRREDGAVWLPAELEPYRAALTAGERPVVRLSADLSRRPQPWQSRVGGVPYWPQDEAWPMSREADPRPLVFLAQLNLAELNAKGYWPELPRQGLLQFFILNTDLYGADFDRDWAESIGHRVIYRPEVRQDMAGLRREIVQPQLSEHSLGLDDLEGFETPFKQWPTEVALTALPDTEPVSGSDALSHALLKLPDNYWEDDDASEKLSALYETFPAGHKLGGYPNFTQSDPRQPDGEWVLLFQLDSDPRLGLMWGDVGIGNFFIRPDDLKNLDFSRVAYHWDCS</sequence>
<dbReference type="Gene3D" id="2.30.320.10">
    <property type="entry name" value="YwqG-like"/>
    <property type="match status" value="1"/>
</dbReference>
<evidence type="ECO:0000313" key="3">
    <source>
        <dbReference type="Proteomes" id="UP000277766"/>
    </source>
</evidence>
<dbReference type="EMBL" id="RXPE01000004">
    <property type="protein sequence ID" value="RTR29473.1"/>
    <property type="molecule type" value="Genomic_DNA"/>
</dbReference>
<dbReference type="Pfam" id="PF09234">
    <property type="entry name" value="DUF1963"/>
    <property type="match status" value="1"/>
</dbReference>
<protein>
    <submittedName>
        <fullName evidence="2">DUF1963 domain-containing protein</fullName>
    </submittedName>
</protein>
<gene>
    <name evidence="2" type="ORF">EJ104_03545</name>
</gene>
<dbReference type="InterPro" id="IPR035948">
    <property type="entry name" value="YwqG-like_sf"/>
</dbReference>
<dbReference type="AlphaFoldDB" id="A0A431W208"/>
<dbReference type="PANTHER" id="PTHR36436">
    <property type="entry name" value="SLL5081 PROTEIN"/>
    <property type="match status" value="1"/>
</dbReference>
<proteinExistence type="predicted"/>